<name>A0A1H8AZW4_STRJI</name>
<evidence type="ECO:0000313" key="6">
    <source>
        <dbReference type="EMBL" id="SEM75434.1"/>
    </source>
</evidence>
<dbReference type="PROSITE" id="PS51935">
    <property type="entry name" value="NLPC_P60"/>
    <property type="match status" value="1"/>
</dbReference>
<dbReference type="AlphaFoldDB" id="A0A1H8AZW4"/>
<dbReference type="Pfam" id="PF00877">
    <property type="entry name" value="NLPC_P60"/>
    <property type="match status" value="1"/>
</dbReference>
<dbReference type="GO" id="GO:0006508">
    <property type="term" value="P:proteolysis"/>
    <property type="evidence" value="ECO:0007669"/>
    <property type="project" value="UniProtKB-KW"/>
</dbReference>
<dbReference type="STRING" id="235985.SAMN05414137_1535"/>
<dbReference type="PANTHER" id="PTHR47359:SF3">
    <property type="entry name" value="NLP_P60 DOMAIN-CONTAINING PROTEIN-RELATED"/>
    <property type="match status" value="1"/>
</dbReference>
<dbReference type="InterPro" id="IPR000064">
    <property type="entry name" value="NLP_P60_dom"/>
</dbReference>
<evidence type="ECO:0000256" key="4">
    <source>
        <dbReference type="ARBA" id="ARBA00022807"/>
    </source>
</evidence>
<comment type="similarity">
    <text evidence="1">Belongs to the peptidase C40 family.</text>
</comment>
<evidence type="ECO:0000256" key="2">
    <source>
        <dbReference type="ARBA" id="ARBA00022670"/>
    </source>
</evidence>
<feature type="domain" description="NlpC/P60" evidence="5">
    <location>
        <begin position="50"/>
        <end position="203"/>
    </location>
</feature>
<accession>A0A1H8AZW4</accession>
<sequence>MRTRAHGVVIARMRFLRPLTRPLTRLLAAFLLCFVLTPTPWAHATESPEQVRGLQAAQVALAEVGTPYAWGGGSLTGPTLGFCDGVNGYLPDGSCSAEHTVGFDCSGLVRYAWYQASAGTVALPHYSVAQSLLGRPVTDRDGLLPGDLLFFAEPGGRIHHVGLYLGGGDMVHAEHTGTLVTVLHDVFHDPKWGPRLVAAARPEPAPEALLQSGEEGVRT</sequence>
<gene>
    <name evidence="6" type="ORF">SAMN05414137_1535</name>
</gene>
<evidence type="ECO:0000256" key="3">
    <source>
        <dbReference type="ARBA" id="ARBA00022801"/>
    </source>
</evidence>
<organism evidence="6 7">
    <name type="scientific">Streptacidiphilus jiangxiensis</name>
    <dbReference type="NCBI Taxonomy" id="235985"/>
    <lineage>
        <taxon>Bacteria</taxon>
        <taxon>Bacillati</taxon>
        <taxon>Actinomycetota</taxon>
        <taxon>Actinomycetes</taxon>
        <taxon>Kitasatosporales</taxon>
        <taxon>Streptomycetaceae</taxon>
        <taxon>Streptacidiphilus</taxon>
    </lineage>
</organism>
<protein>
    <submittedName>
        <fullName evidence="6">NlpC/P60 family protein</fullName>
    </submittedName>
</protein>
<keyword evidence="7" id="KW-1185">Reference proteome</keyword>
<dbReference type="GO" id="GO:0008234">
    <property type="term" value="F:cysteine-type peptidase activity"/>
    <property type="evidence" value="ECO:0007669"/>
    <property type="project" value="UniProtKB-KW"/>
</dbReference>
<keyword evidence="3" id="KW-0378">Hydrolase</keyword>
<dbReference type="eggNOG" id="COG0791">
    <property type="taxonomic scope" value="Bacteria"/>
</dbReference>
<keyword evidence="4" id="KW-0788">Thiol protease</keyword>
<evidence type="ECO:0000313" key="7">
    <source>
        <dbReference type="Proteomes" id="UP000183015"/>
    </source>
</evidence>
<dbReference type="InterPro" id="IPR051794">
    <property type="entry name" value="PG_Endopeptidase_C40"/>
</dbReference>
<dbReference type="EMBL" id="FOAZ01000053">
    <property type="protein sequence ID" value="SEM75434.1"/>
    <property type="molecule type" value="Genomic_DNA"/>
</dbReference>
<dbReference type="Gene3D" id="3.90.1720.10">
    <property type="entry name" value="endopeptidase domain like (from Nostoc punctiforme)"/>
    <property type="match status" value="1"/>
</dbReference>
<evidence type="ECO:0000256" key="1">
    <source>
        <dbReference type="ARBA" id="ARBA00007074"/>
    </source>
</evidence>
<reference evidence="7" key="1">
    <citation type="submission" date="2016-10" db="EMBL/GenBank/DDBJ databases">
        <authorList>
            <person name="Varghese N."/>
        </authorList>
    </citation>
    <scope>NUCLEOTIDE SEQUENCE [LARGE SCALE GENOMIC DNA]</scope>
    <source>
        <strain evidence="7">DSM 45096 / BCRC 16803 / CGMCC 4.1857 / CIP 109030 / JCM 12277 / KCTC 19219 / NBRC 100920 / 33214</strain>
    </source>
</reference>
<dbReference type="SUPFAM" id="SSF54001">
    <property type="entry name" value="Cysteine proteinases"/>
    <property type="match status" value="1"/>
</dbReference>
<dbReference type="PANTHER" id="PTHR47359">
    <property type="entry name" value="PEPTIDOGLYCAN DL-ENDOPEPTIDASE CWLO"/>
    <property type="match status" value="1"/>
</dbReference>
<proteinExistence type="inferred from homology"/>
<evidence type="ECO:0000259" key="5">
    <source>
        <dbReference type="PROSITE" id="PS51935"/>
    </source>
</evidence>
<keyword evidence="2" id="KW-0645">Protease</keyword>
<dbReference type="InterPro" id="IPR038765">
    <property type="entry name" value="Papain-like_cys_pep_sf"/>
</dbReference>
<dbReference type="Proteomes" id="UP000183015">
    <property type="component" value="Unassembled WGS sequence"/>
</dbReference>